<dbReference type="Pfam" id="PF02195">
    <property type="entry name" value="ParB_N"/>
    <property type="match status" value="1"/>
</dbReference>
<dbReference type="Gene3D" id="3.90.1530.30">
    <property type="match status" value="1"/>
</dbReference>
<feature type="region of interest" description="Disordered" evidence="1">
    <location>
        <begin position="1"/>
        <end position="32"/>
    </location>
</feature>
<reference evidence="3" key="1">
    <citation type="submission" date="2020-05" db="EMBL/GenBank/DDBJ databases">
        <title>Fertoebacter nigrum gen. nov., sp. nov., a new member of the family Rhodobacteraceae.</title>
        <authorList>
            <person name="Szuroczki S."/>
            <person name="Abbaszade G."/>
            <person name="Buni D."/>
            <person name="Schumann P."/>
            <person name="Toth E."/>
        </authorList>
    </citation>
    <scope>NUCLEOTIDE SEQUENCE</scope>
    <source>
        <strain evidence="3">RG-N-1a</strain>
    </source>
</reference>
<dbReference type="Proteomes" id="UP000484076">
    <property type="component" value="Unassembled WGS sequence"/>
</dbReference>
<evidence type="ECO:0000313" key="4">
    <source>
        <dbReference type="Proteomes" id="UP000484076"/>
    </source>
</evidence>
<evidence type="ECO:0000256" key="1">
    <source>
        <dbReference type="SAM" id="MobiDB-lite"/>
    </source>
</evidence>
<dbReference type="SUPFAM" id="SSF110849">
    <property type="entry name" value="ParB/Sulfiredoxin"/>
    <property type="match status" value="1"/>
</dbReference>
<dbReference type="EMBL" id="WHUT02000016">
    <property type="protein sequence ID" value="NUB46510.1"/>
    <property type="molecule type" value="Genomic_DNA"/>
</dbReference>
<evidence type="ECO:0000313" key="3">
    <source>
        <dbReference type="EMBL" id="NUB46510.1"/>
    </source>
</evidence>
<dbReference type="PANTHER" id="PTHR33375">
    <property type="entry name" value="CHROMOSOME-PARTITIONING PROTEIN PARB-RELATED"/>
    <property type="match status" value="1"/>
</dbReference>
<feature type="domain" description="ParB-like N-terminal" evidence="2">
    <location>
        <begin position="79"/>
        <end position="178"/>
    </location>
</feature>
<dbReference type="GO" id="GO:0005694">
    <property type="term" value="C:chromosome"/>
    <property type="evidence" value="ECO:0007669"/>
    <property type="project" value="TreeGrafter"/>
</dbReference>
<proteinExistence type="predicted"/>
<dbReference type="AlphaFoldDB" id="A0A8X8H3F1"/>
<dbReference type="GO" id="GO:0007059">
    <property type="term" value="P:chromosome segregation"/>
    <property type="evidence" value="ECO:0007669"/>
    <property type="project" value="TreeGrafter"/>
</dbReference>
<gene>
    <name evidence="3" type="ORF">GEU84_019125</name>
</gene>
<comment type="caution">
    <text evidence="3">The sequence shown here is derived from an EMBL/GenBank/DDBJ whole genome shotgun (WGS) entry which is preliminary data.</text>
</comment>
<evidence type="ECO:0000259" key="2">
    <source>
        <dbReference type="SMART" id="SM00470"/>
    </source>
</evidence>
<dbReference type="InterPro" id="IPR036086">
    <property type="entry name" value="ParB/Sulfiredoxin_sf"/>
</dbReference>
<dbReference type="InterPro" id="IPR050336">
    <property type="entry name" value="Chromosome_partition/occlusion"/>
</dbReference>
<dbReference type="SMART" id="SM00470">
    <property type="entry name" value="ParB"/>
    <property type="match status" value="1"/>
</dbReference>
<sequence length="364" mass="38466">MAKRRRLTPARDDYLLPDGPEPAGPAGPEARPALLPAVGLQPAVRAPISQIAGDAAASAALDAVSQELRQARQEGRMVLAVPLDQIDAAYLVRDRLAADQQDLDALMQSLRQRGQQSPIEIVAIDGGRYGLISGWRRLTALRRLLAETGEPRFGVVQCLLRHPETAADAYVAMVEENEIRVGLSYYERARIAARAVELGVYGDEKAALLALFSTASRAKRSKIRSFLPIYHGLDARLRFATAIPERLGLRLAKRIEEQAGFAATLAARLAQAPAASADEELLVLTRALGRPASDDLAAPEDMPSPEETALSGPSDPVAMLSAGGGAGGPQGVRMAHAGGQITLSGPGVTDAFAAALAGWIATQI</sequence>
<keyword evidence="4" id="KW-1185">Reference proteome</keyword>
<protein>
    <submittedName>
        <fullName evidence="3">ParB N-terminal domain-containing protein</fullName>
    </submittedName>
</protein>
<feature type="region of interest" description="Disordered" evidence="1">
    <location>
        <begin position="293"/>
        <end position="333"/>
    </location>
</feature>
<name>A0A8X8H3F1_9RHOB</name>
<dbReference type="PANTHER" id="PTHR33375:SF1">
    <property type="entry name" value="CHROMOSOME-PARTITIONING PROTEIN PARB-RELATED"/>
    <property type="match status" value="1"/>
</dbReference>
<organism evidence="3 4">
    <name type="scientific">Fertoeibacter niger</name>
    <dbReference type="NCBI Taxonomy" id="2656921"/>
    <lineage>
        <taxon>Bacteria</taxon>
        <taxon>Pseudomonadati</taxon>
        <taxon>Pseudomonadota</taxon>
        <taxon>Alphaproteobacteria</taxon>
        <taxon>Rhodobacterales</taxon>
        <taxon>Paracoccaceae</taxon>
        <taxon>Fertoeibacter</taxon>
    </lineage>
</organism>
<accession>A0A8X8H3F1</accession>
<dbReference type="InterPro" id="IPR003115">
    <property type="entry name" value="ParB_N"/>
</dbReference>
<dbReference type="RefSeq" id="WP_152828504.1">
    <property type="nucleotide sequence ID" value="NZ_WHUT02000016.1"/>
</dbReference>